<dbReference type="UniPathway" id="UPA00659"/>
<evidence type="ECO:0000259" key="13">
    <source>
        <dbReference type="Pfam" id="PF00725"/>
    </source>
</evidence>
<dbReference type="InterPro" id="IPR006180">
    <property type="entry name" value="3-OHacyl-CoA_DH_CS"/>
</dbReference>
<dbReference type="InterPro" id="IPR036291">
    <property type="entry name" value="NAD(P)-bd_dom_sf"/>
</dbReference>
<evidence type="ECO:0000313" key="16">
    <source>
        <dbReference type="Proteomes" id="UP000317691"/>
    </source>
</evidence>
<evidence type="ECO:0000256" key="4">
    <source>
        <dbReference type="ARBA" id="ARBA00012076"/>
    </source>
</evidence>
<comment type="similarity">
    <text evidence="3">In the N-terminal section; belongs to the enoyl-CoA hydratase/isomerase family.</text>
</comment>
<dbReference type="PANTHER" id="PTHR43612">
    <property type="entry name" value="TRIFUNCTIONAL ENZYME SUBUNIT ALPHA"/>
    <property type="match status" value="1"/>
</dbReference>
<evidence type="ECO:0000256" key="10">
    <source>
        <dbReference type="ARBA" id="ARBA00023239"/>
    </source>
</evidence>
<comment type="similarity">
    <text evidence="2">In the central section; belongs to the 3-hydroxyacyl-CoA dehydrogenase family.</text>
</comment>
<comment type="caution">
    <text evidence="15">The sequence shown here is derived from an EMBL/GenBank/DDBJ whole genome shotgun (WGS) entry which is preliminary data.</text>
</comment>
<evidence type="ECO:0000313" key="15">
    <source>
        <dbReference type="EMBL" id="TMQ62884.1"/>
    </source>
</evidence>
<evidence type="ECO:0000256" key="7">
    <source>
        <dbReference type="ARBA" id="ARBA00023002"/>
    </source>
</evidence>
<dbReference type="Gene3D" id="1.10.1040.50">
    <property type="match status" value="1"/>
</dbReference>
<dbReference type="FunFam" id="3.40.50.720:FF:000009">
    <property type="entry name" value="Fatty oxidation complex, alpha subunit"/>
    <property type="match status" value="1"/>
</dbReference>
<dbReference type="Pfam" id="PF00725">
    <property type="entry name" value="3HCDH"/>
    <property type="match status" value="2"/>
</dbReference>
<dbReference type="Gene3D" id="3.40.50.720">
    <property type="entry name" value="NAD(P)-binding Rossmann-like Domain"/>
    <property type="match status" value="1"/>
</dbReference>
<evidence type="ECO:0000256" key="1">
    <source>
        <dbReference type="ARBA" id="ARBA00005005"/>
    </source>
</evidence>
<protein>
    <recommendedName>
        <fullName evidence="4">enoyl-CoA hydratase</fullName>
        <ecNumber evidence="4">4.2.1.17</ecNumber>
    </recommendedName>
</protein>
<dbReference type="FunFam" id="3.90.226.10:FF:000011">
    <property type="entry name" value="Fatty acid oxidation complex subunit alpha"/>
    <property type="match status" value="1"/>
</dbReference>
<reference evidence="15 16" key="1">
    <citation type="journal article" date="2019" name="Nat. Microbiol.">
        <title>Mediterranean grassland soil C-N compound turnover is dependent on rainfall and depth, and is mediated by genomically divergent microorganisms.</title>
        <authorList>
            <person name="Diamond S."/>
            <person name="Andeer P.F."/>
            <person name="Li Z."/>
            <person name="Crits-Christoph A."/>
            <person name="Burstein D."/>
            <person name="Anantharaman K."/>
            <person name="Lane K.R."/>
            <person name="Thomas B.C."/>
            <person name="Pan C."/>
            <person name="Northen T.R."/>
            <person name="Banfield J.F."/>
        </authorList>
    </citation>
    <scope>NUCLEOTIDE SEQUENCE [LARGE SCALE GENOMIC DNA]</scope>
    <source>
        <strain evidence="15">WS_9</strain>
    </source>
</reference>
<evidence type="ECO:0000256" key="3">
    <source>
        <dbReference type="ARBA" id="ARBA00008750"/>
    </source>
</evidence>
<dbReference type="Gene3D" id="3.90.226.10">
    <property type="entry name" value="2-enoyl-CoA Hydratase, Chain A, domain 1"/>
    <property type="match status" value="1"/>
</dbReference>
<dbReference type="PROSITE" id="PS00067">
    <property type="entry name" value="3HCDH"/>
    <property type="match status" value="1"/>
</dbReference>
<feature type="domain" description="3-hydroxyacyl-CoA dehydrogenase C-terminal" evidence="13">
    <location>
        <begin position="514"/>
        <end position="607"/>
    </location>
</feature>
<dbReference type="InterPro" id="IPR006176">
    <property type="entry name" value="3-OHacyl-CoA_DH_NAD-bd"/>
</dbReference>
<evidence type="ECO:0000259" key="14">
    <source>
        <dbReference type="Pfam" id="PF02737"/>
    </source>
</evidence>
<dbReference type="Pfam" id="PF02737">
    <property type="entry name" value="3HCDH_N"/>
    <property type="match status" value="1"/>
</dbReference>
<dbReference type="EC" id="4.2.1.17" evidence="4"/>
<evidence type="ECO:0000256" key="12">
    <source>
        <dbReference type="ARBA" id="ARBA00049556"/>
    </source>
</evidence>
<dbReference type="GO" id="GO:0070403">
    <property type="term" value="F:NAD+ binding"/>
    <property type="evidence" value="ECO:0007669"/>
    <property type="project" value="InterPro"/>
</dbReference>
<dbReference type="InterPro" id="IPR050136">
    <property type="entry name" value="FA_oxidation_alpha_subunit"/>
</dbReference>
<dbReference type="SUPFAM" id="SSF48179">
    <property type="entry name" value="6-phosphogluconate dehydrogenase C-terminal domain-like"/>
    <property type="match status" value="2"/>
</dbReference>
<evidence type="ECO:0000256" key="6">
    <source>
        <dbReference type="ARBA" id="ARBA00022963"/>
    </source>
</evidence>
<comment type="pathway">
    <text evidence="1">Lipid metabolism; fatty acid beta-oxidation.</text>
</comment>
<organism evidence="15 16">
    <name type="scientific">Eiseniibacteriota bacterium</name>
    <dbReference type="NCBI Taxonomy" id="2212470"/>
    <lineage>
        <taxon>Bacteria</taxon>
        <taxon>Candidatus Eiseniibacteriota</taxon>
    </lineage>
</organism>
<dbReference type="Proteomes" id="UP000317691">
    <property type="component" value="Unassembled WGS sequence"/>
</dbReference>
<keyword evidence="6" id="KW-0442">Lipid degradation</keyword>
<keyword evidence="11" id="KW-0511">Multifunctional enzyme</keyword>
<dbReference type="InterPro" id="IPR008927">
    <property type="entry name" value="6-PGluconate_DH-like_C_sf"/>
</dbReference>
<accession>A0A538TGY5</accession>
<dbReference type="Pfam" id="PF00378">
    <property type="entry name" value="ECH_1"/>
    <property type="match status" value="1"/>
</dbReference>
<proteinExistence type="inferred from homology"/>
<keyword evidence="9" id="KW-0443">Lipid metabolism</keyword>
<dbReference type="CDD" id="cd06558">
    <property type="entry name" value="crotonase-like"/>
    <property type="match status" value="1"/>
</dbReference>
<dbReference type="InterPro" id="IPR001753">
    <property type="entry name" value="Enoyl-CoA_hydra/iso"/>
</dbReference>
<keyword evidence="8" id="KW-0520">NAD</keyword>
<dbReference type="SUPFAM" id="SSF51735">
    <property type="entry name" value="NAD(P)-binding Rossmann-fold domains"/>
    <property type="match status" value="1"/>
</dbReference>
<dbReference type="InterPro" id="IPR029045">
    <property type="entry name" value="ClpP/crotonase-like_dom_sf"/>
</dbReference>
<dbReference type="GO" id="GO:0004300">
    <property type="term" value="F:enoyl-CoA hydratase activity"/>
    <property type="evidence" value="ECO:0007669"/>
    <property type="project" value="UniProtKB-EC"/>
</dbReference>
<evidence type="ECO:0000256" key="8">
    <source>
        <dbReference type="ARBA" id="ARBA00023027"/>
    </source>
</evidence>
<name>A0A538TGY5_UNCEI</name>
<feature type="domain" description="3-hydroxyacyl-CoA dehydrogenase C-terminal" evidence="13">
    <location>
        <begin position="635"/>
        <end position="700"/>
    </location>
</feature>
<dbReference type="SUPFAM" id="SSF52096">
    <property type="entry name" value="ClpP/crotonase"/>
    <property type="match status" value="1"/>
</dbReference>
<dbReference type="GO" id="GO:0006635">
    <property type="term" value="P:fatty acid beta-oxidation"/>
    <property type="evidence" value="ECO:0007669"/>
    <property type="project" value="UniProtKB-UniPathway"/>
</dbReference>
<evidence type="ECO:0000256" key="9">
    <source>
        <dbReference type="ARBA" id="ARBA00023098"/>
    </source>
</evidence>
<evidence type="ECO:0000256" key="5">
    <source>
        <dbReference type="ARBA" id="ARBA00022832"/>
    </source>
</evidence>
<dbReference type="PANTHER" id="PTHR43612:SF3">
    <property type="entry name" value="TRIFUNCTIONAL ENZYME SUBUNIT ALPHA, MITOCHONDRIAL"/>
    <property type="match status" value="1"/>
</dbReference>
<keyword evidence="7" id="KW-0560">Oxidoreductase</keyword>
<gene>
    <name evidence="15" type="ORF">E6K79_11555</name>
</gene>
<comment type="catalytic activity">
    <reaction evidence="12">
        <text>a (3S)-3-hydroxyacyl-CoA + NAD(+) = a 3-oxoacyl-CoA + NADH + H(+)</text>
        <dbReference type="Rhea" id="RHEA:22432"/>
        <dbReference type="ChEBI" id="CHEBI:15378"/>
        <dbReference type="ChEBI" id="CHEBI:57318"/>
        <dbReference type="ChEBI" id="CHEBI:57540"/>
        <dbReference type="ChEBI" id="CHEBI:57945"/>
        <dbReference type="ChEBI" id="CHEBI:90726"/>
        <dbReference type="EC" id="1.1.1.35"/>
    </reaction>
</comment>
<dbReference type="AlphaFoldDB" id="A0A538TGY5"/>
<evidence type="ECO:0000256" key="2">
    <source>
        <dbReference type="ARBA" id="ARBA00007005"/>
    </source>
</evidence>
<dbReference type="InterPro" id="IPR006108">
    <property type="entry name" value="3HC_DH_C"/>
</dbReference>
<dbReference type="GO" id="GO:0016509">
    <property type="term" value="F:long-chain (3S)-3-hydroxyacyl-CoA dehydrogenase (NAD+) activity"/>
    <property type="evidence" value="ECO:0007669"/>
    <property type="project" value="TreeGrafter"/>
</dbReference>
<sequence length="723" mass="79161">MSEPSVNMTLFEEEHTTAPWEPPFRLEALQSGIAILWFDDPARKVNLLDSASLDVLREALASLKARTTVPRALILASRKDGQFIAGADVAEFDRLEGPAEAEAKARDAQQLFEEIAQLPYPTVAAIDGPCLGGGTELALAFRYRIASDNRSTSIGLPEVKLGIMPGFGGTQRLPRLVGFVQALTLILSGRALDPYRARKIGLVDEVLPKERFAHRALAWTESLLANPRSLKRRGPPFVHRVLQSIPPFRAFALDQARKSVERQTHGHYPAPFEIIRVLGATYGMRLTDGLRIERKAVARLLFTAESINLRRLFMLGEEAKRVPPASDAHRVESAAVLGAGVMGGEIAYLLSQSDVHVRLRDVKPEPILHSLAHARSLFEREVSRRRLTPAEVRRGMARIEPALDLSGLKRIDFVLEAVVEDLSVKQALLKEVEAQVPETCVLATNTSSLSVRAMARGLKRPGRVVGMHFFNPATRMPLVEVILGDGTERDALDTVLALARRLKKTPVLVNDAPGFLVNRVLMPYLSEAVGLVERGNAIRTIDAELRRFGMPLGPLELLDEIGLDVARKVAHVLEEAFGGRMASIGLIERLVAAGSLGKKSGLGFYRYEKGQRKDVNPALQAVATSTTPTPSQEISDRLIDAMVNEAAIALDEGVVARAEDVDLAMVFGTGFPPFRGGLLRHGDTVGISTIVDRLARRQQEGATAGPCGRLQRMALGNERFYER</sequence>
<evidence type="ECO:0000256" key="11">
    <source>
        <dbReference type="ARBA" id="ARBA00023268"/>
    </source>
</evidence>
<keyword evidence="10" id="KW-0456">Lyase</keyword>
<feature type="domain" description="3-hydroxyacyl-CoA dehydrogenase NAD binding" evidence="14">
    <location>
        <begin position="334"/>
        <end position="511"/>
    </location>
</feature>
<keyword evidence="5" id="KW-0276">Fatty acid metabolism</keyword>
<dbReference type="EMBL" id="VBOZ01000035">
    <property type="protein sequence ID" value="TMQ62884.1"/>
    <property type="molecule type" value="Genomic_DNA"/>
</dbReference>